<name>A0A1I2VL65_9SPHI</name>
<keyword evidence="11" id="KW-1185">Reference proteome</keyword>
<dbReference type="PROSITE" id="PS51278">
    <property type="entry name" value="GATASE_TYPE_2"/>
    <property type="match status" value="1"/>
</dbReference>
<evidence type="ECO:0000313" key="10">
    <source>
        <dbReference type="EMBL" id="SFG88216.1"/>
    </source>
</evidence>
<dbReference type="EC" id="6.3.5.4" evidence="3"/>
<dbReference type="PANTHER" id="PTHR43284">
    <property type="entry name" value="ASPARAGINE SYNTHETASE (GLUTAMINE-HYDROLYZING)"/>
    <property type="match status" value="1"/>
</dbReference>
<comment type="pathway">
    <text evidence="1">Amino-acid biosynthesis; L-asparagine biosynthesis; L-asparagine from L-aspartate (L-Gln route): step 1/1.</text>
</comment>
<dbReference type="PANTHER" id="PTHR43284:SF1">
    <property type="entry name" value="ASPARAGINE SYNTHETASE"/>
    <property type="match status" value="1"/>
</dbReference>
<dbReference type="CDD" id="cd00712">
    <property type="entry name" value="AsnB"/>
    <property type="match status" value="1"/>
</dbReference>
<evidence type="ECO:0000256" key="1">
    <source>
        <dbReference type="ARBA" id="ARBA00005187"/>
    </source>
</evidence>
<keyword evidence="5" id="KW-0067">ATP-binding</keyword>
<evidence type="ECO:0000256" key="4">
    <source>
        <dbReference type="ARBA" id="ARBA00022741"/>
    </source>
</evidence>
<sequence length="587" mass="68097">MMTGFVDNTHTVNETNLLNGTIFEQNESYTIGFSYQQHTLPVTSACKLYTVTLNGSIYNDAALRETLIKYGVTFKTLTGAEVLIECYKKWGQSIFEKIDGSYSFVLHDRKLNQLLIARDTIGTKPLFYYKTRKFYAFASEIKALWAYPNIVKKINRQAISTYFKYGYFAGNDTIYQEIYQFKKGTITVIDLHSGNNYDAPILFMHGKNSEPVPANEEQIIDRVEELLTESILNRNTENISSGVLLSSGYDSATLASILQKNQSKRIKTFTIGFENKNFDEAPKAKKIAEHLRTNHTEFYFNEKHATTILESLPKIFDEPIGDNSVLPSLFIAENLQQEVKILLGTEGGDVLFGGYKAYTKALKLEALRHSVPYYLRPTFNFLLNYAPSKTKEAINADNLLGKYQSINTCFTDQEIERLLNHSNYYKVRVKKGEKTLKDLMDYDFENYLPNNLLYKGYKSLRYFGIDHRDAFLKADLINYLAQLDANWFIKKKEYKYLLRKITHKYVPAALMDDAKRDFTIPLPLWLKTCFKPYVETYLSVEQLNKHQLLNIDEVLRIKARFYANSNINNAKKIWLLLQFQLWYEQWG</sequence>
<organism evidence="10 11">
    <name type="scientific">Pedobacter insulae</name>
    <dbReference type="NCBI Taxonomy" id="414048"/>
    <lineage>
        <taxon>Bacteria</taxon>
        <taxon>Pseudomonadati</taxon>
        <taxon>Bacteroidota</taxon>
        <taxon>Sphingobacteriia</taxon>
        <taxon>Sphingobacteriales</taxon>
        <taxon>Sphingobacteriaceae</taxon>
        <taxon>Pedobacter</taxon>
    </lineage>
</organism>
<dbReference type="InterPro" id="IPR051786">
    <property type="entry name" value="ASN_synthetase/amidase"/>
</dbReference>
<evidence type="ECO:0000256" key="8">
    <source>
        <dbReference type="PIRSR" id="PIRSR001589-3"/>
    </source>
</evidence>
<gene>
    <name evidence="10" type="ORF">SAMN04489864_10322</name>
</gene>
<evidence type="ECO:0000256" key="3">
    <source>
        <dbReference type="ARBA" id="ARBA00012737"/>
    </source>
</evidence>
<dbReference type="GO" id="GO:0006529">
    <property type="term" value="P:asparagine biosynthetic process"/>
    <property type="evidence" value="ECO:0007669"/>
    <property type="project" value="InterPro"/>
</dbReference>
<feature type="site" description="Important for beta-aspartyl-AMP intermediate formation" evidence="8">
    <location>
        <position position="346"/>
    </location>
</feature>
<dbReference type="Gene3D" id="3.40.50.620">
    <property type="entry name" value="HUPs"/>
    <property type="match status" value="2"/>
</dbReference>
<dbReference type="InterPro" id="IPR029055">
    <property type="entry name" value="Ntn_hydrolases_N"/>
</dbReference>
<evidence type="ECO:0000256" key="5">
    <source>
        <dbReference type="ARBA" id="ARBA00022840"/>
    </source>
</evidence>
<dbReference type="RefSeq" id="WP_090992554.1">
    <property type="nucleotide sequence ID" value="NZ_FOPP01000003.1"/>
</dbReference>
<protein>
    <recommendedName>
        <fullName evidence="3">asparagine synthase (glutamine-hydrolyzing)</fullName>
        <ecNumber evidence="3">6.3.5.4</ecNumber>
    </recommendedName>
</protein>
<dbReference type="STRING" id="414048.SAMN04489864_10322"/>
<dbReference type="InterPro" id="IPR017932">
    <property type="entry name" value="GATase_2_dom"/>
</dbReference>
<dbReference type="Pfam" id="PF00733">
    <property type="entry name" value="Asn_synthase"/>
    <property type="match status" value="1"/>
</dbReference>
<dbReference type="GO" id="GO:0005524">
    <property type="term" value="F:ATP binding"/>
    <property type="evidence" value="ECO:0007669"/>
    <property type="project" value="UniProtKB-KW"/>
</dbReference>
<evidence type="ECO:0000256" key="6">
    <source>
        <dbReference type="ARBA" id="ARBA00022962"/>
    </source>
</evidence>
<dbReference type="NCBIfam" id="TIGR01536">
    <property type="entry name" value="asn_synth_AEB"/>
    <property type="match status" value="1"/>
</dbReference>
<dbReference type="InterPro" id="IPR006426">
    <property type="entry name" value="Asn_synth_AEB"/>
</dbReference>
<keyword evidence="6" id="KW-0315">Glutamine amidotransferase</keyword>
<dbReference type="Pfam" id="PF13537">
    <property type="entry name" value="GATase_7"/>
    <property type="match status" value="1"/>
</dbReference>
<proteinExistence type="inferred from homology"/>
<evidence type="ECO:0000256" key="2">
    <source>
        <dbReference type="ARBA" id="ARBA00005752"/>
    </source>
</evidence>
<dbReference type="GO" id="GO:0004066">
    <property type="term" value="F:asparagine synthase (glutamine-hydrolyzing) activity"/>
    <property type="evidence" value="ECO:0007669"/>
    <property type="project" value="UniProtKB-EC"/>
</dbReference>
<feature type="domain" description="Glutamine amidotransferase type-2" evidence="9">
    <location>
        <begin position="1"/>
        <end position="192"/>
    </location>
</feature>
<keyword evidence="4" id="KW-0547">Nucleotide-binding</keyword>
<dbReference type="SUPFAM" id="SSF56235">
    <property type="entry name" value="N-terminal nucleophile aminohydrolases (Ntn hydrolases)"/>
    <property type="match status" value="1"/>
</dbReference>
<evidence type="ECO:0000259" key="9">
    <source>
        <dbReference type="PROSITE" id="PS51278"/>
    </source>
</evidence>
<comment type="similarity">
    <text evidence="2">Belongs to the asparagine synthetase family.</text>
</comment>
<evidence type="ECO:0000313" key="11">
    <source>
        <dbReference type="Proteomes" id="UP000199666"/>
    </source>
</evidence>
<dbReference type="Gene3D" id="3.60.20.10">
    <property type="entry name" value="Glutamine Phosphoribosylpyrophosphate, subunit 1, domain 1"/>
    <property type="match status" value="1"/>
</dbReference>
<dbReference type="PIRSF" id="PIRSF001589">
    <property type="entry name" value="Asn_synthetase_glu-h"/>
    <property type="match status" value="1"/>
</dbReference>
<dbReference type="CDD" id="cd01991">
    <property type="entry name" value="Asn_synthase_B_C"/>
    <property type="match status" value="1"/>
</dbReference>
<dbReference type="GO" id="GO:0005829">
    <property type="term" value="C:cytosol"/>
    <property type="evidence" value="ECO:0007669"/>
    <property type="project" value="TreeGrafter"/>
</dbReference>
<evidence type="ECO:0000256" key="7">
    <source>
        <dbReference type="ARBA" id="ARBA00048741"/>
    </source>
</evidence>
<dbReference type="Proteomes" id="UP000199666">
    <property type="component" value="Unassembled WGS sequence"/>
</dbReference>
<dbReference type="EMBL" id="FOPP01000003">
    <property type="protein sequence ID" value="SFG88216.1"/>
    <property type="molecule type" value="Genomic_DNA"/>
</dbReference>
<dbReference type="AlphaFoldDB" id="A0A1I2VL65"/>
<comment type="catalytic activity">
    <reaction evidence="7">
        <text>L-aspartate + L-glutamine + ATP + H2O = L-asparagine + L-glutamate + AMP + diphosphate + H(+)</text>
        <dbReference type="Rhea" id="RHEA:12228"/>
        <dbReference type="ChEBI" id="CHEBI:15377"/>
        <dbReference type="ChEBI" id="CHEBI:15378"/>
        <dbReference type="ChEBI" id="CHEBI:29985"/>
        <dbReference type="ChEBI" id="CHEBI:29991"/>
        <dbReference type="ChEBI" id="CHEBI:30616"/>
        <dbReference type="ChEBI" id="CHEBI:33019"/>
        <dbReference type="ChEBI" id="CHEBI:58048"/>
        <dbReference type="ChEBI" id="CHEBI:58359"/>
        <dbReference type="ChEBI" id="CHEBI:456215"/>
        <dbReference type="EC" id="6.3.5.4"/>
    </reaction>
</comment>
<dbReference type="InterPro" id="IPR001962">
    <property type="entry name" value="Asn_synthase"/>
</dbReference>
<accession>A0A1I2VL65</accession>
<dbReference type="InterPro" id="IPR014729">
    <property type="entry name" value="Rossmann-like_a/b/a_fold"/>
</dbReference>
<dbReference type="OrthoDB" id="9763290at2"/>
<dbReference type="SUPFAM" id="SSF52402">
    <property type="entry name" value="Adenine nucleotide alpha hydrolases-like"/>
    <property type="match status" value="1"/>
</dbReference>
<dbReference type="InterPro" id="IPR033738">
    <property type="entry name" value="AsnB_N"/>
</dbReference>
<reference evidence="10 11" key="1">
    <citation type="submission" date="2016-10" db="EMBL/GenBank/DDBJ databases">
        <authorList>
            <person name="de Groot N.N."/>
        </authorList>
    </citation>
    <scope>NUCLEOTIDE SEQUENCE [LARGE SCALE GENOMIC DNA]</scope>
    <source>
        <strain evidence="10 11">DSM 18684</strain>
    </source>
</reference>